<reference evidence="2" key="1">
    <citation type="submission" date="2021-01" db="EMBL/GenBank/DDBJ databases">
        <authorList>
            <person name="Zahm M."/>
            <person name="Roques C."/>
            <person name="Cabau C."/>
            <person name="Klopp C."/>
            <person name="Donnadieu C."/>
            <person name="Jouanno E."/>
            <person name="Lampietro C."/>
            <person name="Louis A."/>
            <person name="Herpin A."/>
            <person name="Echchiki A."/>
            <person name="Berthelot C."/>
            <person name="Parey E."/>
            <person name="Roest-Crollius H."/>
            <person name="Braasch I."/>
            <person name="Postlethwait J."/>
            <person name="Bobe J."/>
            <person name="Montfort J."/>
            <person name="Bouchez O."/>
            <person name="Begum T."/>
            <person name="Mejri S."/>
            <person name="Adams A."/>
            <person name="Chen W.-J."/>
            <person name="Guiguen Y."/>
        </authorList>
    </citation>
    <scope>NUCLEOTIDE SEQUENCE</scope>
    <source>
        <strain evidence="2">YG-15Mar2019-1</strain>
        <tissue evidence="2">Brain</tissue>
    </source>
</reference>
<sequence>MKMWLCVASFIPYLTVNVGESKDVVQRLACHFCLAENGLPCQESARICLIEGAESKNSLQQTVICRVRILMSRTQPTGQDPDIHRCRVAWGTRITTIFSYMTCTMTMLMDLLPSPT</sequence>
<keyword evidence="1" id="KW-0732">Signal</keyword>
<feature type="signal peptide" evidence="1">
    <location>
        <begin position="1"/>
        <end position="21"/>
    </location>
</feature>
<organism evidence="2 3">
    <name type="scientific">Megalops atlanticus</name>
    <name type="common">Tarpon</name>
    <name type="synonym">Clupea gigantea</name>
    <dbReference type="NCBI Taxonomy" id="7932"/>
    <lineage>
        <taxon>Eukaryota</taxon>
        <taxon>Metazoa</taxon>
        <taxon>Chordata</taxon>
        <taxon>Craniata</taxon>
        <taxon>Vertebrata</taxon>
        <taxon>Euteleostomi</taxon>
        <taxon>Actinopterygii</taxon>
        <taxon>Neopterygii</taxon>
        <taxon>Teleostei</taxon>
        <taxon>Elopiformes</taxon>
        <taxon>Megalopidae</taxon>
        <taxon>Megalops</taxon>
    </lineage>
</organism>
<evidence type="ECO:0000313" key="2">
    <source>
        <dbReference type="EMBL" id="KAG7473677.1"/>
    </source>
</evidence>
<feature type="chain" id="PRO_5039128366" description="Secreted protein" evidence="1">
    <location>
        <begin position="22"/>
        <end position="116"/>
    </location>
</feature>
<dbReference type="AlphaFoldDB" id="A0A9D3T6N7"/>
<evidence type="ECO:0008006" key="4">
    <source>
        <dbReference type="Google" id="ProtNLM"/>
    </source>
</evidence>
<accession>A0A9D3T6N7</accession>
<comment type="caution">
    <text evidence="2">The sequence shown here is derived from an EMBL/GenBank/DDBJ whole genome shotgun (WGS) entry which is preliminary data.</text>
</comment>
<evidence type="ECO:0000313" key="3">
    <source>
        <dbReference type="Proteomes" id="UP001046870"/>
    </source>
</evidence>
<dbReference type="EMBL" id="JAFDVH010000007">
    <property type="protein sequence ID" value="KAG7473677.1"/>
    <property type="molecule type" value="Genomic_DNA"/>
</dbReference>
<gene>
    <name evidence="2" type="ORF">MATL_G00098420</name>
</gene>
<name>A0A9D3T6N7_MEGAT</name>
<proteinExistence type="predicted"/>
<keyword evidence="3" id="KW-1185">Reference proteome</keyword>
<protein>
    <recommendedName>
        <fullName evidence="4">Secreted protein</fullName>
    </recommendedName>
</protein>
<dbReference type="Proteomes" id="UP001046870">
    <property type="component" value="Chromosome 7"/>
</dbReference>
<evidence type="ECO:0000256" key="1">
    <source>
        <dbReference type="SAM" id="SignalP"/>
    </source>
</evidence>